<evidence type="ECO:0000313" key="7">
    <source>
        <dbReference type="EMBL" id="MDA0564522.1"/>
    </source>
</evidence>
<evidence type="ECO:0000256" key="5">
    <source>
        <dbReference type="SAM" id="MobiDB-lite"/>
    </source>
</evidence>
<keyword evidence="8" id="KW-1185">Reference proteome</keyword>
<keyword evidence="1" id="KW-0805">Transcription regulation</keyword>
<feature type="region of interest" description="Disordered" evidence="5">
    <location>
        <begin position="1"/>
        <end position="35"/>
    </location>
</feature>
<dbReference type="SUPFAM" id="SSF48498">
    <property type="entry name" value="Tetracyclin repressor-like, C-terminal domain"/>
    <property type="match status" value="1"/>
</dbReference>
<dbReference type="AlphaFoldDB" id="A0A9X3SE29"/>
<feature type="compositionally biased region" description="Basic and acidic residues" evidence="5">
    <location>
        <begin position="9"/>
        <end position="27"/>
    </location>
</feature>
<dbReference type="EMBL" id="JAJAQC010000012">
    <property type="protein sequence ID" value="MDA0564522.1"/>
    <property type="molecule type" value="Genomic_DNA"/>
</dbReference>
<comment type="caution">
    <text evidence="7">The sequence shown here is derived from an EMBL/GenBank/DDBJ whole genome shotgun (WGS) entry which is preliminary data.</text>
</comment>
<keyword evidence="3" id="KW-0804">Transcription</keyword>
<dbReference type="GO" id="GO:0003700">
    <property type="term" value="F:DNA-binding transcription factor activity"/>
    <property type="evidence" value="ECO:0007669"/>
    <property type="project" value="TreeGrafter"/>
</dbReference>
<accession>A0A9X3SE29</accession>
<evidence type="ECO:0000256" key="4">
    <source>
        <dbReference type="PROSITE-ProRule" id="PRU00335"/>
    </source>
</evidence>
<dbReference type="InterPro" id="IPR050109">
    <property type="entry name" value="HTH-type_TetR-like_transc_reg"/>
</dbReference>
<gene>
    <name evidence="7" type="ORF">LG943_09305</name>
</gene>
<reference evidence="7" key="1">
    <citation type="submission" date="2021-10" db="EMBL/GenBank/DDBJ databases">
        <title>Streptomonospora sp. nov., isolated from mangrove soil.</title>
        <authorList>
            <person name="Chen X."/>
            <person name="Ge X."/>
            <person name="Liu W."/>
        </authorList>
    </citation>
    <scope>NUCLEOTIDE SEQUENCE</scope>
    <source>
        <strain evidence="7">S1-112</strain>
    </source>
</reference>
<evidence type="ECO:0000256" key="2">
    <source>
        <dbReference type="ARBA" id="ARBA00023125"/>
    </source>
</evidence>
<evidence type="ECO:0000259" key="6">
    <source>
        <dbReference type="PROSITE" id="PS50977"/>
    </source>
</evidence>
<dbReference type="PROSITE" id="PS50977">
    <property type="entry name" value="HTH_TETR_2"/>
    <property type="match status" value="1"/>
</dbReference>
<dbReference type="PANTHER" id="PTHR30055">
    <property type="entry name" value="HTH-TYPE TRANSCRIPTIONAL REGULATOR RUTR"/>
    <property type="match status" value="1"/>
</dbReference>
<evidence type="ECO:0000256" key="3">
    <source>
        <dbReference type="ARBA" id="ARBA00023163"/>
    </source>
</evidence>
<organism evidence="7 8">
    <name type="scientific">Streptomonospora mangrovi</name>
    <dbReference type="NCBI Taxonomy" id="2883123"/>
    <lineage>
        <taxon>Bacteria</taxon>
        <taxon>Bacillati</taxon>
        <taxon>Actinomycetota</taxon>
        <taxon>Actinomycetes</taxon>
        <taxon>Streptosporangiales</taxon>
        <taxon>Nocardiopsidaceae</taxon>
        <taxon>Streptomonospora</taxon>
    </lineage>
</organism>
<dbReference type="InterPro" id="IPR009057">
    <property type="entry name" value="Homeodomain-like_sf"/>
</dbReference>
<dbReference type="InterPro" id="IPR001647">
    <property type="entry name" value="HTH_TetR"/>
</dbReference>
<feature type="DNA-binding region" description="H-T-H motif" evidence="4">
    <location>
        <begin position="60"/>
        <end position="79"/>
    </location>
</feature>
<dbReference type="Gene3D" id="1.10.10.60">
    <property type="entry name" value="Homeodomain-like"/>
    <property type="match status" value="1"/>
</dbReference>
<dbReference type="SUPFAM" id="SSF46689">
    <property type="entry name" value="Homeodomain-like"/>
    <property type="match status" value="1"/>
</dbReference>
<evidence type="ECO:0000313" key="8">
    <source>
        <dbReference type="Proteomes" id="UP001140076"/>
    </source>
</evidence>
<dbReference type="GO" id="GO:0000976">
    <property type="term" value="F:transcription cis-regulatory region binding"/>
    <property type="evidence" value="ECO:0007669"/>
    <property type="project" value="TreeGrafter"/>
</dbReference>
<evidence type="ECO:0000256" key="1">
    <source>
        <dbReference type="ARBA" id="ARBA00023015"/>
    </source>
</evidence>
<dbReference type="Proteomes" id="UP001140076">
    <property type="component" value="Unassembled WGS sequence"/>
</dbReference>
<proteinExistence type="predicted"/>
<feature type="domain" description="HTH tetR-type" evidence="6">
    <location>
        <begin position="38"/>
        <end position="97"/>
    </location>
</feature>
<name>A0A9X3SE29_9ACTN</name>
<dbReference type="Gene3D" id="1.10.357.10">
    <property type="entry name" value="Tetracycline Repressor, domain 2"/>
    <property type="match status" value="1"/>
</dbReference>
<dbReference type="Pfam" id="PF00440">
    <property type="entry name" value="TetR_N"/>
    <property type="match status" value="1"/>
</dbReference>
<protein>
    <submittedName>
        <fullName evidence="7">TetR/AcrR family transcriptional regulator</fullName>
    </submittedName>
</protein>
<sequence>MDTNGDGTGTERERRGAGGTRARDRAEAVPGAVSPRGRATRARLLAEAQEVILAEDGHLEVAAVARRAEVSAGLLYRYFGSKDGLVAAVVNTFYDGYDSEVFTTRLDGGLSWPEREHARIAREIDFLCDAPLGRMIVGRRLREPAAAHVDAERVARQIDIAARSIARGQADGELDTAVDPRLAAAAVLGAFRELMAEALSGEGDPPRAAVLDAMWRVGSSLLLRPPAGPPPA</sequence>
<keyword evidence="2 4" id="KW-0238">DNA-binding</keyword>
<dbReference type="PANTHER" id="PTHR30055:SF234">
    <property type="entry name" value="HTH-TYPE TRANSCRIPTIONAL REGULATOR BETI"/>
    <property type="match status" value="1"/>
</dbReference>
<dbReference type="InterPro" id="IPR036271">
    <property type="entry name" value="Tet_transcr_reg_TetR-rel_C_sf"/>
</dbReference>
<dbReference type="RefSeq" id="WP_270071804.1">
    <property type="nucleotide sequence ID" value="NZ_JAJAQC010000012.1"/>
</dbReference>